<dbReference type="STRING" id="1166340.SAMN05192583_3037"/>
<dbReference type="RefSeq" id="WP_170841991.1">
    <property type="nucleotide sequence ID" value="NZ_FOCF01000008.1"/>
</dbReference>
<evidence type="ECO:0000313" key="3">
    <source>
        <dbReference type="Proteomes" id="UP000199206"/>
    </source>
</evidence>
<dbReference type="AlphaFoldDB" id="A0A1H8HGC5"/>
<dbReference type="EMBL" id="FOCF01000008">
    <property type="protein sequence ID" value="SEN55034.1"/>
    <property type="molecule type" value="Genomic_DNA"/>
</dbReference>
<evidence type="ECO:0000313" key="2">
    <source>
        <dbReference type="EMBL" id="SEN55034.1"/>
    </source>
</evidence>
<sequence length="108" mass="11744">MSGRLPADLIVAAMRRRVEGAGGMATILARGDAQAGGILVVAVDRGGPPRIWERGVGPDGRTMLIESTPKDEPEEYCRRRRARDPDLWVVELDVAAAERFAAETMLDD</sequence>
<protein>
    <recommendedName>
        <fullName evidence="4">DUF1491 domain-containing protein</fullName>
    </recommendedName>
</protein>
<dbReference type="Proteomes" id="UP000199206">
    <property type="component" value="Unassembled WGS sequence"/>
</dbReference>
<evidence type="ECO:0008006" key="4">
    <source>
        <dbReference type="Google" id="ProtNLM"/>
    </source>
</evidence>
<accession>A0A1H8HGC5</accession>
<reference evidence="3" key="1">
    <citation type="submission" date="2016-10" db="EMBL/GenBank/DDBJ databases">
        <authorList>
            <person name="Varghese N."/>
            <person name="Submissions S."/>
        </authorList>
    </citation>
    <scope>NUCLEOTIDE SEQUENCE [LARGE SCALE GENOMIC DNA]</scope>
    <source>
        <strain evidence="3">S6-262</strain>
    </source>
</reference>
<gene>
    <name evidence="2" type="ORF">SAMN05192583_3037</name>
</gene>
<evidence type="ECO:0000256" key="1">
    <source>
        <dbReference type="SAM" id="MobiDB-lite"/>
    </source>
</evidence>
<name>A0A1H8HGC5_9SPHN</name>
<dbReference type="Gene3D" id="3.40.1530.20">
    <property type="entry name" value="Protein of unknown function (DUF1491)"/>
    <property type="match status" value="1"/>
</dbReference>
<feature type="region of interest" description="Disordered" evidence="1">
    <location>
        <begin position="51"/>
        <end position="70"/>
    </location>
</feature>
<keyword evidence="3" id="KW-1185">Reference proteome</keyword>
<dbReference type="Pfam" id="PF07372">
    <property type="entry name" value="DUF1491"/>
    <property type="match status" value="1"/>
</dbReference>
<proteinExistence type="predicted"/>
<organism evidence="2 3">
    <name type="scientific">Sphingomonas gellani</name>
    <dbReference type="NCBI Taxonomy" id="1166340"/>
    <lineage>
        <taxon>Bacteria</taxon>
        <taxon>Pseudomonadati</taxon>
        <taxon>Pseudomonadota</taxon>
        <taxon>Alphaproteobacteria</taxon>
        <taxon>Sphingomonadales</taxon>
        <taxon>Sphingomonadaceae</taxon>
        <taxon>Sphingomonas</taxon>
    </lineage>
</organism>
<dbReference type="InterPro" id="IPR009964">
    <property type="entry name" value="DUF1491"/>
</dbReference>